<dbReference type="Proteomes" id="UP000622604">
    <property type="component" value="Unassembled WGS sequence"/>
</dbReference>
<reference evidence="1" key="1">
    <citation type="journal article" date="2014" name="Int. J. Syst. Evol. Microbiol.">
        <title>Complete genome sequence of Corynebacterium casei LMG S-19264T (=DSM 44701T), isolated from a smear-ripened cheese.</title>
        <authorList>
            <consortium name="US DOE Joint Genome Institute (JGI-PGF)"/>
            <person name="Walter F."/>
            <person name="Albersmeier A."/>
            <person name="Kalinowski J."/>
            <person name="Ruckert C."/>
        </authorList>
    </citation>
    <scope>NUCLEOTIDE SEQUENCE</scope>
    <source>
        <strain evidence="1">KCTC 32337</strain>
    </source>
</reference>
<reference evidence="1" key="2">
    <citation type="submission" date="2020-09" db="EMBL/GenBank/DDBJ databases">
        <authorList>
            <person name="Sun Q."/>
            <person name="Kim S."/>
        </authorList>
    </citation>
    <scope>NUCLEOTIDE SEQUENCE</scope>
    <source>
        <strain evidence="1">KCTC 32337</strain>
    </source>
</reference>
<name>A0A8H9IE10_9ALTE</name>
<proteinExistence type="predicted"/>
<dbReference type="AlphaFoldDB" id="A0A8H9IE10"/>
<dbReference type="EMBL" id="BMZC01000023">
    <property type="protein sequence ID" value="GGZ83033.1"/>
    <property type="molecule type" value="Genomic_DNA"/>
</dbReference>
<evidence type="ECO:0000313" key="2">
    <source>
        <dbReference type="Proteomes" id="UP000622604"/>
    </source>
</evidence>
<comment type="caution">
    <text evidence="1">The sequence shown here is derived from an EMBL/GenBank/DDBJ whole genome shotgun (WGS) entry which is preliminary data.</text>
</comment>
<accession>A0A8H9IE10</accession>
<protein>
    <submittedName>
        <fullName evidence="1">Uncharacterized protein</fullName>
    </submittedName>
</protein>
<organism evidence="1 2">
    <name type="scientific">Paraglaciecola chathamensis</name>
    <dbReference type="NCBI Taxonomy" id="368405"/>
    <lineage>
        <taxon>Bacteria</taxon>
        <taxon>Pseudomonadati</taxon>
        <taxon>Pseudomonadota</taxon>
        <taxon>Gammaproteobacteria</taxon>
        <taxon>Alteromonadales</taxon>
        <taxon>Alteromonadaceae</taxon>
        <taxon>Paraglaciecola</taxon>
    </lineage>
</organism>
<sequence length="177" mass="19907">MFDFAQDSMMPESTQSWLTAINGHSLMENGTMTSLIKANGQCVERVTRIGEQADFYRNLNSPGFYSCKQRKGANRGKVSGYANIFVVSNPSFVVSLAGRRRTLRERKRCVHAYVRGNVLGAFNGSLDLSKLKRVYTVTYQPFVRDVFFERNVGIKVHELPQSPVALLFGANVYLVPE</sequence>
<evidence type="ECO:0000313" key="1">
    <source>
        <dbReference type="EMBL" id="GGZ83033.1"/>
    </source>
</evidence>
<dbReference type="RefSeq" id="WP_187447682.1">
    <property type="nucleotide sequence ID" value="NZ_BMZC01000023.1"/>
</dbReference>
<gene>
    <name evidence="1" type="ORF">GCM10011274_45810</name>
</gene>
<dbReference type="Pfam" id="PF25735">
    <property type="entry name" value="Phage_L5_gp82"/>
    <property type="match status" value="1"/>
</dbReference>
<dbReference type="InterPro" id="IPR058002">
    <property type="entry name" value="Gp82"/>
</dbReference>